<dbReference type="InterPro" id="IPR036271">
    <property type="entry name" value="Tet_transcr_reg_TetR-rel_C_sf"/>
</dbReference>
<dbReference type="Proteomes" id="UP000304900">
    <property type="component" value="Unassembled WGS sequence"/>
</dbReference>
<dbReference type="SUPFAM" id="SSF46689">
    <property type="entry name" value="Homeodomain-like"/>
    <property type="match status" value="1"/>
</dbReference>
<dbReference type="PRINTS" id="PR00455">
    <property type="entry name" value="HTHTETR"/>
</dbReference>
<dbReference type="PANTHER" id="PTHR47506">
    <property type="entry name" value="TRANSCRIPTIONAL REGULATORY PROTEIN"/>
    <property type="match status" value="1"/>
</dbReference>
<keyword evidence="1" id="KW-0805">Transcription regulation</keyword>
<protein>
    <submittedName>
        <fullName evidence="6">TetR/AcrR family transcriptional regulator</fullName>
    </submittedName>
</protein>
<dbReference type="PROSITE" id="PS50977">
    <property type="entry name" value="HTH_TETR_2"/>
    <property type="match status" value="1"/>
</dbReference>
<dbReference type="InterPro" id="IPR011075">
    <property type="entry name" value="TetR_C"/>
</dbReference>
<organism evidence="6 7">
    <name type="scientific">Dyadobacter frigoris</name>
    <dbReference type="NCBI Taxonomy" id="2576211"/>
    <lineage>
        <taxon>Bacteria</taxon>
        <taxon>Pseudomonadati</taxon>
        <taxon>Bacteroidota</taxon>
        <taxon>Cytophagia</taxon>
        <taxon>Cytophagales</taxon>
        <taxon>Spirosomataceae</taxon>
        <taxon>Dyadobacter</taxon>
    </lineage>
</organism>
<evidence type="ECO:0000256" key="1">
    <source>
        <dbReference type="ARBA" id="ARBA00023015"/>
    </source>
</evidence>
<feature type="DNA-binding region" description="H-T-H motif" evidence="4">
    <location>
        <begin position="31"/>
        <end position="50"/>
    </location>
</feature>
<dbReference type="Pfam" id="PF00440">
    <property type="entry name" value="TetR_N"/>
    <property type="match status" value="1"/>
</dbReference>
<evidence type="ECO:0000256" key="2">
    <source>
        <dbReference type="ARBA" id="ARBA00023125"/>
    </source>
</evidence>
<name>A0A4U6DB23_9BACT</name>
<evidence type="ECO:0000256" key="3">
    <source>
        <dbReference type="ARBA" id="ARBA00023163"/>
    </source>
</evidence>
<evidence type="ECO:0000313" key="7">
    <source>
        <dbReference type="Proteomes" id="UP000304900"/>
    </source>
</evidence>
<gene>
    <name evidence="6" type="ORF">FDK13_06040</name>
</gene>
<dbReference type="GO" id="GO:0003677">
    <property type="term" value="F:DNA binding"/>
    <property type="evidence" value="ECO:0007669"/>
    <property type="project" value="UniProtKB-UniRule"/>
</dbReference>
<evidence type="ECO:0000259" key="5">
    <source>
        <dbReference type="PROSITE" id="PS50977"/>
    </source>
</evidence>
<dbReference type="InterPro" id="IPR001647">
    <property type="entry name" value="HTH_TetR"/>
</dbReference>
<proteinExistence type="predicted"/>
<keyword evidence="2 4" id="KW-0238">DNA-binding</keyword>
<dbReference type="RefSeq" id="WP_137339084.1">
    <property type="nucleotide sequence ID" value="NZ_BSQH01000011.1"/>
</dbReference>
<dbReference type="OrthoDB" id="9798857at2"/>
<dbReference type="SUPFAM" id="SSF48498">
    <property type="entry name" value="Tetracyclin repressor-like, C-terminal domain"/>
    <property type="match status" value="1"/>
</dbReference>
<evidence type="ECO:0000313" key="6">
    <source>
        <dbReference type="EMBL" id="TKT93408.1"/>
    </source>
</evidence>
<dbReference type="InterPro" id="IPR009057">
    <property type="entry name" value="Homeodomain-like_sf"/>
</dbReference>
<feature type="domain" description="HTH tetR-type" evidence="5">
    <location>
        <begin position="8"/>
        <end position="68"/>
    </location>
</feature>
<dbReference type="Pfam" id="PF16925">
    <property type="entry name" value="TetR_C_13"/>
    <property type="match status" value="1"/>
</dbReference>
<sequence length="198" mass="21918">MNFVPRSEETRRRIIETTAELFNKKGYNGTTLSDLTAATKLTKGGIYGNFKNKEDIAVSVFEYNLAVSQKSIDALMAREKTIKNKILAHIDAYYAKNADTRLPGGCPLQNTAIEADDTHEGLRKKASYGFMTWKKVLADLITKGVENGEFRTGIDPDKMAFSLIAIIEGSVLLGRTMKQNDVQAAILDTAKSMVENFV</sequence>
<keyword evidence="3" id="KW-0804">Transcription</keyword>
<reference evidence="6 7" key="1">
    <citation type="submission" date="2019-05" db="EMBL/GenBank/DDBJ databases">
        <title>Dyadobacter AR-3-8 sp. nov., isolated from arctic soil.</title>
        <authorList>
            <person name="Chaudhary D.K."/>
        </authorList>
    </citation>
    <scope>NUCLEOTIDE SEQUENCE [LARGE SCALE GENOMIC DNA]</scope>
    <source>
        <strain evidence="6 7">AR-3-8</strain>
    </source>
</reference>
<comment type="caution">
    <text evidence="6">The sequence shown here is derived from an EMBL/GenBank/DDBJ whole genome shotgun (WGS) entry which is preliminary data.</text>
</comment>
<dbReference type="PANTHER" id="PTHR47506:SF3">
    <property type="entry name" value="HTH-TYPE TRANSCRIPTIONAL REGULATOR LMRA"/>
    <property type="match status" value="1"/>
</dbReference>
<keyword evidence="7" id="KW-1185">Reference proteome</keyword>
<accession>A0A4U6DB23</accession>
<evidence type="ECO:0000256" key="4">
    <source>
        <dbReference type="PROSITE-ProRule" id="PRU00335"/>
    </source>
</evidence>
<dbReference type="EMBL" id="SZVO01000002">
    <property type="protein sequence ID" value="TKT93408.1"/>
    <property type="molecule type" value="Genomic_DNA"/>
</dbReference>
<dbReference type="Gene3D" id="1.10.357.10">
    <property type="entry name" value="Tetracycline Repressor, domain 2"/>
    <property type="match status" value="1"/>
</dbReference>
<dbReference type="AlphaFoldDB" id="A0A4U6DB23"/>